<dbReference type="EMBL" id="PGTO01000002">
    <property type="protein sequence ID" value="RAU23173.1"/>
    <property type="molecule type" value="Genomic_DNA"/>
</dbReference>
<comment type="cofactor">
    <cofactor evidence="2">
        <name>Mg(2+)</name>
        <dbReference type="ChEBI" id="CHEBI:18420"/>
    </cofactor>
</comment>
<protein>
    <submittedName>
        <fullName evidence="8">CoA pyrophosphatase</fullName>
    </submittedName>
</protein>
<dbReference type="InterPro" id="IPR045121">
    <property type="entry name" value="CoAse"/>
</dbReference>
<dbReference type="OrthoDB" id="9802805at2"/>
<organism evidence="8 9">
    <name type="scientific">Paramagnetospirillum kuznetsovii</name>
    <dbReference type="NCBI Taxonomy" id="2053833"/>
    <lineage>
        <taxon>Bacteria</taxon>
        <taxon>Pseudomonadati</taxon>
        <taxon>Pseudomonadota</taxon>
        <taxon>Alphaproteobacteria</taxon>
        <taxon>Rhodospirillales</taxon>
        <taxon>Magnetospirillaceae</taxon>
        <taxon>Paramagnetospirillum</taxon>
    </lineage>
</organism>
<dbReference type="Gene3D" id="3.90.79.10">
    <property type="entry name" value="Nucleoside Triphosphate Pyrophosphohydrolase"/>
    <property type="match status" value="1"/>
</dbReference>
<gene>
    <name evidence="8" type="ORF">CU669_03155</name>
</gene>
<keyword evidence="9" id="KW-1185">Reference proteome</keyword>
<dbReference type="AlphaFoldDB" id="A0A364P1I7"/>
<keyword evidence="6" id="KW-0464">Manganese</keyword>
<sequence>MEQRNILSTGKARPFRLTQDTIARNLALGLDPRGRSDMALEAMVNGGAIRPGAPIEDDAASLTPAAVLVPLVDRPDGMTILLTKRTAHLAHHPGQISFPGGRLESDDHGDFTACALRETEEEVGLSPDLVKVLGRLDDYVTGTGFVVTPVVGVIKPPFSLAPDSFEVAEIFEVPLSFVLDQANHQLQHREVQGRQRPFWALTWGDKLIWGATAGILINLSDVLADRDE</sequence>
<dbReference type="PROSITE" id="PS51462">
    <property type="entry name" value="NUDIX"/>
    <property type="match status" value="1"/>
</dbReference>
<evidence type="ECO:0000256" key="4">
    <source>
        <dbReference type="ARBA" id="ARBA00022801"/>
    </source>
</evidence>
<evidence type="ECO:0000256" key="2">
    <source>
        <dbReference type="ARBA" id="ARBA00001946"/>
    </source>
</evidence>
<keyword evidence="4" id="KW-0378">Hydrolase</keyword>
<evidence type="ECO:0000256" key="1">
    <source>
        <dbReference type="ARBA" id="ARBA00001936"/>
    </source>
</evidence>
<evidence type="ECO:0000256" key="6">
    <source>
        <dbReference type="ARBA" id="ARBA00023211"/>
    </source>
</evidence>
<name>A0A364P1I7_9PROT</name>
<evidence type="ECO:0000313" key="9">
    <source>
        <dbReference type="Proteomes" id="UP000251075"/>
    </source>
</evidence>
<dbReference type="PANTHER" id="PTHR12992">
    <property type="entry name" value="NUDIX HYDROLASE"/>
    <property type="match status" value="1"/>
</dbReference>
<comment type="cofactor">
    <cofactor evidence="1">
        <name>Mn(2+)</name>
        <dbReference type="ChEBI" id="CHEBI:29035"/>
    </cofactor>
</comment>
<dbReference type="PANTHER" id="PTHR12992:SF11">
    <property type="entry name" value="MITOCHONDRIAL COENZYME A DIPHOSPHATASE NUDT8"/>
    <property type="match status" value="1"/>
</dbReference>
<evidence type="ECO:0000313" key="8">
    <source>
        <dbReference type="EMBL" id="RAU23173.1"/>
    </source>
</evidence>
<dbReference type="GO" id="GO:0010945">
    <property type="term" value="F:coenzyme A diphosphatase activity"/>
    <property type="evidence" value="ECO:0007669"/>
    <property type="project" value="InterPro"/>
</dbReference>
<dbReference type="InterPro" id="IPR015797">
    <property type="entry name" value="NUDIX_hydrolase-like_dom_sf"/>
</dbReference>
<reference evidence="8 9" key="1">
    <citation type="submission" date="2017-11" db="EMBL/GenBank/DDBJ databases">
        <title>Draft genome sequence of magnetotactic bacterium Magnetospirillum kuznetsovii LBB-42.</title>
        <authorList>
            <person name="Grouzdev D.S."/>
            <person name="Rysina M.S."/>
            <person name="Baslerov R.V."/>
            <person name="Koziaeva V."/>
        </authorList>
    </citation>
    <scope>NUCLEOTIDE SEQUENCE [LARGE SCALE GENOMIC DNA]</scope>
    <source>
        <strain evidence="8 9">LBB-42</strain>
    </source>
</reference>
<comment type="caution">
    <text evidence="8">The sequence shown here is derived from an EMBL/GenBank/DDBJ whole genome shotgun (WGS) entry which is preliminary data.</text>
</comment>
<keyword evidence="3" id="KW-0479">Metal-binding</keyword>
<dbReference type="CDD" id="cd03426">
    <property type="entry name" value="NUDIX_CoAse_Nudt7"/>
    <property type="match status" value="1"/>
</dbReference>
<keyword evidence="5" id="KW-0460">Magnesium</keyword>
<evidence type="ECO:0000256" key="5">
    <source>
        <dbReference type="ARBA" id="ARBA00022842"/>
    </source>
</evidence>
<dbReference type="NCBIfam" id="NF007980">
    <property type="entry name" value="PRK10707.1"/>
    <property type="match status" value="1"/>
</dbReference>
<dbReference type="InterPro" id="IPR000086">
    <property type="entry name" value="NUDIX_hydrolase_dom"/>
</dbReference>
<evidence type="ECO:0000259" key="7">
    <source>
        <dbReference type="PROSITE" id="PS51462"/>
    </source>
</evidence>
<proteinExistence type="predicted"/>
<accession>A0A364P1I7</accession>
<dbReference type="SUPFAM" id="SSF55811">
    <property type="entry name" value="Nudix"/>
    <property type="match status" value="1"/>
</dbReference>
<dbReference type="Pfam" id="PF00293">
    <property type="entry name" value="NUDIX"/>
    <property type="match status" value="1"/>
</dbReference>
<evidence type="ECO:0000256" key="3">
    <source>
        <dbReference type="ARBA" id="ARBA00022723"/>
    </source>
</evidence>
<feature type="domain" description="Nudix hydrolase" evidence="7">
    <location>
        <begin position="62"/>
        <end position="195"/>
    </location>
</feature>
<dbReference type="Proteomes" id="UP000251075">
    <property type="component" value="Unassembled WGS sequence"/>
</dbReference>
<dbReference type="GO" id="GO:0046872">
    <property type="term" value="F:metal ion binding"/>
    <property type="evidence" value="ECO:0007669"/>
    <property type="project" value="UniProtKB-KW"/>
</dbReference>